<keyword evidence="5" id="KW-1185">Reference proteome</keyword>
<feature type="domain" description="EF-hand" evidence="3">
    <location>
        <begin position="141"/>
        <end position="168"/>
    </location>
</feature>
<proteinExistence type="predicted"/>
<evidence type="ECO:0000313" key="5">
    <source>
        <dbReference type="Proteomes" id="UP000548476"/>
    </source>
</evidence>
<dbReference type="InterPro" id="IPR018247">
    <property type="entry name" value="EF_Hand_1_Ca_BS"/>
</dbReference>
<dbReference type="PROSITE" id="PS50222">
    <property type="entry name" value="EF_HAND_2"/>
    <property type="match status" value="4"/>
</dbReference>
<feature type="domain" description="EF-hand" evidence="3">
    <location>
        <begin position="99"/>
        <end position="134"/>
    </location>
</feature>
<dbReference type="EMBL" id="JACHGT010000007">
    <property type="protein sequence ID" value="MBB6035577.1"/>
    <property type="molecule type" value="Genomic_DNA"/>
</dbReference>
<gene>
    <name evidence="4" type="ORF">HNR73_003441</name>
</gene>
<evidence type="ECO:0000313" key="4">
    <source>
        <dbReference type="EMBL" id="MBB6035577.1"/>
    </source>
</evidence>
<dbReference type="Proteomes" id="UP000548476">
    <property type="component" value="Unassembled WGS sequence"/>
</dbReference>
<protein>
    <submittedName>
        <fullName evidence="4">Ca2+-binding EF-hand superfamily protein</fullName>
    </submittedName>
</protein>
<dbReference type="SMART" id="SM00054">
    <property type="entry name" value="EFh"/>
    <property type="match status" value="4"/>
</dbReference>
<dbReference type="InterPro" id="IPR011992">
    <property type="entry name" value="EF-hand-dom_pair"/>
</dbReference>
<feature type="domain" description="EF-hand" evidence="3">
    <location>
        <begin position="56"/>
        <end position="91"/>
    </location>
</feature>
<accession>A0A841FQP2</accession>
<dbReference type="InterPro" id="IPR039647">
    <property type="entry name" value="EF_hand_pair_protein_CML-like"/>
</dbReference>
<evidence type="ECO:0000259" key="3">
    <source>
        <dbReference type="PROSITE" id="PS50222"/>
    </source>
</evidence>
<organism evidence="4 5">
    <name type="scientific">Phytomonospora endophytica</name>
    <dbReference type="NCBI Taxonomy" id="714109"/>
    <lineage>
        <taxon>Bacteria</taxon>
        <taxon>Bacillati</taxon>
        <taxon>Actinomycetota</taxon>
        <taxon>Actinomycetes</taxon>
        <taxon>Micromonosporales</taxon>
        <taxon>Micromonosporaceae</taxon>
        <taxon>Phytomonospora</taxon>
    </lineage>
</organism>
<keyword evidence="1" id="KW-0479">Metal-binding</keyword>
<sequence length="182" mass="19721">MINDLQTRKLDRAFGHLDVDKNGSIEYQDLIDLASRLLSAFEVTPASDKGQAVLDSFEGFWDAMVAAADMDGDRRLSPQEWRAGMSGAFIERDGGFDRSMRPAVKAVADLLDTDGNGTLSIEEFRAMQRAFGTAAEDVEPAFARIDTDGSGELTVGELVEAARQFYIGADESAPGNSFFGPI</sequence>
<dbReference type="RefSeq" id="WP_184788458.1">
    <property type="nucleotide sequence ID" value="NZ_BONT01000083.1"/>
</dbReference>
<dbReference type="PROSITE" id="PS00018">
    <property type="entry name" value="EF_HAND_1"/>
    <property type="match status" value="4"/>
</dbReference>
<dbReference type="InterPro" id="IPR002048">
    <property type="entry name" value="EF_hand_dom"/>
</dbReference>
<dbReference type="PANTHER" id="PTHR10891">
    <property type="entry name" value="EF-HAND CALCIUM-BINDING DOMAIN CONTAINING PROTEIN"/>
    <property type="match status" value="1"/>
</dbReference>
<feature type="domain" description="EF-hand" evidence="3">
    <location>
        <begin position="5"/>
        <end position="40"/>
    </location>
</feature>
<dbReference type="Pfam" id="PF13202">
    <property type="entry name" value="EF-hand_5"/>
    <property type="match status" value="2"/>
</dbReference>
<dbReference type="CDD" id="cd00051">
    <property type="entry name" value="EFh"/>
    <property type="match status" value="1"/>
</dbReference>
<dbReference type="SUPFAM" id="SSF47473">
    <property type="entry name" value="EF-hand"/>
    <property type="match status" value="1"/>
</dbReference>
<name>A0A841FQP2_9ACTN</name>
<evidence type="ECO:0000256" key="1">
    <source>
        <dbReference type="ARBA" id="ARBA00022723"/>
    </source>
</evidence>
<dbReference type="Gene3D" id="1.10.238.10">
    <property type="entry name" value="EF-hand"/>
    <property type="match status" value="1"/>
</dbReference>
<evidence type="ECO:0000256" key="2">
    <source>
        <dbReference type="ARBA" id="ARBA00022737"/>
    </source>
</evidence>
<reference evidence="4 5" key="1">
    <citation type="submission" date="2020-08" db="EMBL/GenBank/DDBJ databases">
        <title>Genomic Encyclopedia of Type Strains, Phase IV (KMG-IV): sequencing the most valuable type-strain genomes for metagenomic binning, comparative biology and taxonomic classification.</title>
        <authorList>
            <person name="Goeker M."/>
        </authorList>
    </citation>
    <scope>NUCLEOTIDE SEQUENCE [LARGE SCALE GENOMIC DNA]</scope>
    <source>
        <strain evidence="4 5">YIM 65646</strain>
    </source>
</reference>
<comment type="caution">
    <text evidence="4">The sequence shown here is derived from an EMBL/GenBank/DDBJ whole genome shotgun (WGS) entry which is preliminary data.</text>
</comment>
<keyword evidence="2" id="KW-0677">Repeat</keyword>
<dbReference type="GO" id="GO:0005509">
    <property type="term" value="F:calcium ion binding"/>
    <property type="evidence" value="ECO:0007669"/>
    <property type="project" value="InterPro"/>
</dbReference>
<dbReference type="AlphaFoldDB" id="A0A841FQP2"/>